<accession>A8XSD6</accession>
<protein>
    <submittedName>
        <fullName evidence="1">Protein CBG18301</fullName>
    </submittedName>
</protein>
<dbReference type="GO" id="GO:0000175">
    <property type="term" value="F:3'-5'-RNA exonuclease activity"/>
    <property type="evidence" value="ECO:0000318"/>
    <property type="project" value="GO_Central"/>
</dbReference>
<dbReference type="STRING" id="6238.A8XSD6"/>
<proteinExistence type="predicted"/>
<dbReference type="InParanoid" id="A8XSD6"/>
<reference evidence="1 2" key="2">
    <citation type="journal article" date="2011" name="PLoS Genet.">
        <title>Caenorhabditis briggsae recombinant inbred line genotypes reveal inter-strain incompatibility and the evolution of recombination.</title>
        <authorList>
            <person name="Ross J.A."/>
            <person name="Koboldt D.C."/>
            <person name="Staisch J.E."/>
            <person name="Chamberlin H.M."/>
            <person name="Gupta B.P."/>
            <person name="Miller R.D."/>
            <person name="Baird S.E."/>
            <person name="Haag E.S."/>
        </authorList>
    </citation>
    <scope>NUCLEOTIDE SEQUENCE [LARGE SCALE GENOMIC DNA]</scope>
    <source>
        <strain evidence="1 2">AF16</strain>
    </source>
</reference>
<dbReference type="PANTHER" id="PTHR12121:SF37">
    <property type="entry name" value="2',5'-PHOSPHODIESTERASE 12"/>
    <property type="match status" value="1"/>
</dbReference>
<gene>
    <name evidence="3" type="primary">pde-12</name>
    <name evidence="1 3" type="ORF">CBG18301</name>
    <name evidence="1" type="ORF">CBG_18301</name>
</gene>
<dbReference type="WormBase" id="CBG18301">
    <property type="protein sequence ID" value="CBP19180"/>
    <property type="gene ID" value="WBGene00037748"/>
    <property type="gene designation" value="Cbr-pde-12"/>
</dbReference>
<dbReference type="Gene3D" id="3.60.10.10">
    <property type="entry name" value="Endonuclease/exonuclease/phosphatase"/>
    <property type="match status" value="1"/>
</dbReference>
<dbReference type="FunFam" id="3.60.10.10:FF:000143">
    <property type="entry name" value="PhosphoDiEsterase"/>
    <property type="match status" value="1"/>
</dbReference>
<sequence length="651" mass="74609">MLKFLSSFFKSVLKPGKPSAEPPTILWKDILEKDLVPRKYRRSMLLPSKRVLFWKTEEPVKDKRKQMQVGLNMMFQFDCEDIPHIIKTQKAFDQELSVALPKVGSCSEQHFSTVFFQISALMKKKVFKDKGDTSENGLTIKMSPEFEKLIPETATIRTLADDVRITSLLINDSPFQIVRDGIPISSASVALTPIAGQFCMPAIVFNIKSTPIQCHWFVKNEVQKEVPVGKEKPGPTKKDIDSMELSFLNEEKREYSLNGYTLKHNGEYFNPDASDVGRLVAVVVDTGADHPVYAAISLRPISDPIEEVITDSQVRWCKDNNLDRDVIRIMGYNILADLYLNLNLEQEELFFNYCPKAYQRIFHRTPIFLKQIRDFIDAQVSLFFLQEVDMRRNEMYIEPFLKTLNYSSEISKKGGQISEGVALIYDNKLFRMLYSNSFNLAELVISEQCNSDIYRMLKSSEESENRFNTRQTIVQIVVLEESKSGRLLVCANTHLHHNPLDEHVKVLQALVCIRKLMEVYKKRKSESGREIRVLFGGDFNSTPDGAVFQMMANGFLPKEHEVWKCDEKVVAENIQIEQKLKCLTGTPEYTNYTSASKKEGFVGCLDYIWGLDVETVRNCPMPEHEKVIRYKALPSAISPSDHLPVICDIKL</sequence>
<dbReference type="SUPFAM" id="SSF56219">
    <property type="entry name" value="DNase I-like"/>
    <property type="match status" value="1"/>
</dbReference>
<evidence type="ECO:0000313" key="3">
    <source>
        <dbReference type="WormBase" id="CBG18301"/>
    </source>
</evidence>
<name>A8XSD6_CAEBR</name>
<organism evidence="1 2">
    <name type="scientific">Caenorhabditis briggsae</name>
    <dbReference type="NCBI Taxonomy" id="6238"/>
    <lineage>
        <taxon>Eukaryota</taxon>
        <taxon>Metazoa</taxon>
        <taxon>Ecdysozoa</taxon>
        <taxon>Nematoda</taxon>
        <taxon>Chromadorea</taxon>
        <taxon>Rhabditida</taxon>
        <taxon>Rhabditina</taxon>
        <taxon>Rhabditomorpha</taxon>
        <taxon>Rhabditoidea</taxon>
        <taxon>Rhabditidae</taxon>
        <taxon>Peloderinae</taxon>
        <taxon>Caenorhabditis</taxon>
    </lineage>
</organism>
<dbReference type="PANTHER" id="PTHR12121">
    <property type="entry name" value="CARBON CATABOLITE REPRESSOR PROTEIN 4"/>
    <property type="match status" value="1"/>
</dbReference>
<dbReference type="EMBL" id="HE600936">
    <property type="protein sequence ID" value="CAP35778.2"/>
    <property type="molecule type" value="Genomic_DNA"/>
</dbReference>
<evidence type="ECO:0000313" key="1">
    <source>
        <dbReference type="EMBL" id="CAP35778.2"/>
    </source>
</evidence>
<dbReference type="eggNOG" id="KOG0620">
    <property type="taxonomic scope" value="Eukaryota"/>
</dbReference>
<dbReference type="GO" id="GO:0005739">
    <property type="term" value="C:mitochondrion"/>
    <property type="evidence" value="ECO:0000318"/>
    <property type="project" value="GO_Central"/>
</dbReference>
<evidence type="ECO:0000313" key="2">
    <source>
        <dbReference type="Proteomes" id="UP000008549"/>
    </source>
</evidence>
<dbReference type="HOGENOM" id="CLU_016428_7_1_1"/>
<reference evidence="1 2" key="1">
    <citation type="journal article" date="2003" name="PLoS Biol.">
        <title>The genome sequence of Caenorhabditis briggsae: a platform for comparative genomics.</title>
        <authorList>
            <person name="Stein L.D."/>
            <person name="Bao Z."/>
            <person name="Blasiar D."/>
            <person name="Blumenthal T."/>
            <person name="Brent M.R."/>
            <person name="Chen N."/>
            <person name="Chinwalla A."/>
            <person name="Clarke L."/>
            <person name="Clee C."/>
            <person name="Coghlan A."/>
            <person name="Coulson A."/>
            <person name="D'Eustachio P."/>
            <person name="Fitch D.H."/>
            <person name="Fulton L.A."/>
            <person name="Fulton R.E."/>
            <person name="Griffiths-Jones S."/>
            <person name="Harris T.W."/>
            <person name="Hillier L.W."/>
            <person name="Kamath R."/>
            <person name="Kuwabara P.E."/>
            <person name="Mardis E.R."/>
            <person name="Marra M.A."/>
            <person name="Miner T.L."/>
            <person name="Minx P."/>
            <person name="Mullikin J.C."/>
            <person name="Plumb R.W."/>
            <person name="Rogers J."/>
            <person name="Schein J.E."/>
            <person name="Sohrmann M."/>
            <person name="Spieth J."/>
            <person name="Stajich J.E."/>
            <person name="Wei C."/>
            <person name="Willey D."/>
            <person name="Wilson R.K."/>
            <person name="Durbin R."/>
            <person name="Waterston R.H."/>
        </authorList>
    </citation>
    <scope>NUCLEOTIDE SEQUENCE [LARGE SCALE GENOMIC DNA]</scope>
    <source>
        <strain evidence="1 2">AF16</strain>
    </source>
</reference>
<dbReference type="InterPro" id="IPR050410">
    <property type="entry name" value="CCR4/nocturin_mRNA_transcr"/>
</dbReference>
<dbReference type="Proteomes" id="UP000008549">
    <property type="component" value="Unassembled WGS sequence"/>
</dbReference>
<dbReference type="AlphaFoldDB" id="A8XSD6"/>
<dbReference type="InterPro" id="IPR036691">
    <property type="entry name" value="Endo/exonu/phosph_ase_sf"/>
</dbReference>
<dbReference type="FunCoup" id="A8XSD6">
    <property type="interactions" value="2826"/>
</dbReference>
<dbReference type="GO" id="GO:0000288">
    <property type="term" value="P:nuclear-transcribed mRNA catabolic process, deadenylation-dependent decay"/>
    <property type="evidence" value="ECO:0000318"/>
    <property type="project" value="GO_Central"/>
</dbReference>
<dbReference type="OMA" id="GAVFQMM"/>
<keyword evidence="2" id="KW-1185">Reference proteome</keyword>